<accession>X1SB42</accession>
<organism evidence="1">
    <name type="scientific">marine sediment metagenome</name>
    <dbReference type="NCBI Taxonomy" id="412755"/>
    <lineage>
        <taxon>unclassified sequences</taxon>
        <taxon>metagenomes</taxon>
        <taxon>ecological metagenomes</taxon>
    </lineage>
</organism>
<proteinExistence type="predicted"/>
<sequence>MLNPVNFHNHLMKLHHLSQATTHSHMSIYGLTYEDQLRVGETFSHVERV</sequence>
<gene>
    <name evidence="1" type="ORF">S12H4_38182</name>
</gene>
<feature type="non-terminal residue" evidence="1">
    <location>
        <position position="49"/>
    </location>
</feature>
<dbReference type="AlphaFoldDB" id="X1SB42"/>
<dbReference type="EMBL" id="BARW01022956">
    <property type="protein sequence ID" value="GAI90198.1"/>
    <property type="molecule type" value="Genomic_DNA"/>
</dbReference>
<reference evidence="1" key="1">
    <citation type="journal article" date="2014" name="Front. Microbiol.">
        <title>High frequency of phylogenetically diverse reductive dehalogenase-homologous genes in deep subseafloor sedimentary metagenomes.</title>
        <authorList>
            <person name="Kawai M."/>
            <person name="Futagami T."/>
            <person name="Toyoda A."/>
            <person name="Takaki Y."/>
            <person name="Nishi S."/>
            <person name="Hori S."/>
            <person name="Arai W."/>
            <person name="Tsubouchi T."/>
            <person name="Morono Y."/>
            <person name="Uchiyama I."/>
            <person name="Ito T."/>
            <person name="Fujiyama A."/>
            <person name="Inagaki F."/>
            <person name="Takami H."/>
        </authorList>
    </citation>
    <scope>NUCLEOTIDE SEQUENCE</scope>
    <source>
        <strain evidence="1">Expedition CK06-06</strain>
    </source>
</reference>
<name>X1SB42_9ZZZZ</name>
<comment type="caution">
    <text evidence="1">The sequence shown here is derived from an EMBL/GenBank/DDBJ whole genome shotgun (WGS) entry which is preliminary data.</text>
</comment>
<protein>
    <submittedName>
        <fullName evidence="1">Uncharacterized protein</fullName>
    </submittedName>
</protein>
<evidence type="ECO:0000313" key="1">
    <source>
        <dbReference type="EMBL" id="GAI90198.1"/>
    </source>
</evidence>